<feature type="domain" description="Tyr recombinase" evidence="2">
    <location>
        <begin position="204"/>
        <end position="425"/>
    </location>
</feature>
<dbReference type="InterPro" id="IPR050090">
    <property type="entry name" value="Tyrosine_recombinase_XerCD"/>
</dbReference>
<dbReference type="InterPro" id="IPR002104">
    <property type="entry name" value="Integrase_catalytic"/>
</dbReference>
<keyword evidence="1" id="KW-0233">DNA recombination</keyword>
<evidence type="ECO:0000259" key="2">
    <source>
        <dbReference type="PROSITE" id="PS51898"/>
    </source>
</evidence>
<reference evidence="5 6" key="1">
    <citation type="submission" date="2020-12" db="EMBL/GenBank/DDBJ databases">
        <title>FDA dAtabase for Regulatory Grade micrObial Sequences (FDA-ARGOS): Supporting development and validation of Infectious Disease Dx tests.</title>
        <authorList>
            <person name="Sproer C."/>
            <person name="Gronow S."/>
            <person name="Severitt S."/>
            <person name="Schroder I."/>
            <person name="Tallon L."/>
            <person name="Sadzewicz L."/>
            <person name="Zhao X."/>
            <person name="Boylan J."/>
            <person name="Ott S."/>
            <person name="Bowen H."/>
            <person name="Vavikolanu K."/>
            <person name="Mehta A."/>
            <person name="Aluvathingal J."/>
            <person name="Nadendla S."/>
            <person name="Lowell S."/>
            <person name="Myers T."/>
            <person name="Yan Y."/>
            <person name="Sichtig H."/>
        </authorList>
    </citation>
    <scope>NUCLEOTIDE SEQUENCE [LARGE SCALE GENOMIC DNA]</scope>
    <source>
        <strain evidence="3 5">FDAARGOS_938</strain>
        <strain evidence="4 6">FDAARGOS_991</strain>
    </source>
</reference>
<evidence type="ECO:0000313" key="5">
    <source>
        <dbReference type="Proteomes" id="UP000594774"/>
    </source>
</evidence>
<evidence type="ECO:0000313" key="6">
    <source>
        <dbReference type="Proteomes" id="UP000595198"/>
    </source>
</evidence>
<dbReference type="PANTHER" id="PTHR30349:SF86">
    <property type="entry name" value="INTEGRASE_RECOMBINASE AQ_AA09-RELATED"/>
    <property type="match status" value="1"/>
</dbReference>
<dbReference type="Gene3D" id="1.10.443.10">
    <property type="entry name" value="Intergrase catalytic core"/>
    <property type="match status" value="1"/>
</dbReference>
<dbReference type="Proteomes" id="UP000594774">
    <property type="component" value="Chromosome"/>
</dbReference>
<proteinExistence type="predicted"/>
<protein>
    <submittedName>
        <fullName evidence="3">Tyrosine-type recombinase/integrase</fullName>
    </submittedName>
</protein>
<dbReference type="EMBL" id="CP066023">
    <property type="protein sequence ID" value="QQB83292.1"/>
    <property type="molecule type" value="Genomic_DNA"/>
</dbReference>
<dbReference type="InterPro" id="IPR013762">
    <property type="entry name" value="Integrase-like_cat_sf"/>
</dbReference>
<gene>
    <name evidence="3" type="ORF">I6G95_02865</name>
    <name evidence="4" type="ORF">I6H48_03450</name>
</gene>
<evidence type="ECO:0000313" key="4">
    <source>
        <dbReference type="EMBL" id="QQB83292.1"/>
    </source>
</evidence>
<sequence>MASVGSTLSSAQDLLLYRYHRGEWWQLAVWNAYLDERIPLDMEDNSNTNTISFLRLQNAWLRRVSQFWIATEISSRSYSWSTASTRVNSLLVFDEYLAEQGINDPLLASDPDVFQKITMGYIRFVAARRSRSGATEGRLLSDSRQRQILITVEIFYRFATLNKTAFARLTHDPRWKRLGTLHSQIYYPGDLPSVRHHKLQNLALEDSVIERIANRSGLLAVPKSESSLEDLQAFHALLLLMKTGRRLNEILMLDFDPLEPLANGRKRNMKQAVAEDEFSARLRYKMTKVKSKYPPTIPVTEDVVQIVKAQQREAKRLMRQFGGLGKKPRYLFLRLTSNRKGEKPYAAATFKTRLEVLSEMLDIRDSQGNKVALTATHRFRHTRATTLVNAGVPLSVIMRYLGHASPEMTLHYARLKESYVEEEFLKYQKVTADGRVLHDSRIEVFDIMHLDRRADRVLPNDWCTLPPMKSCKKGNACLTCPQFVTDEKYVPELEAQLERTKTLIELRQEQFVKRFNEPMGGESCVVAAA</sequence>
<dbReference type="SUPFAM" id="SSF56349">
    <property type="entry name" value="DNA breaking-rejoining enzymes"/>
    <property type="match status" value="1"/>
</dbReference>
<dbReference type="Pfam" id="PF00589">
    <property type="entry name" value="Phage_integrase"/>
    <property type="match status" value="1"/>
</dbReference>
<dbReference type="AlphaFoldDB" id="A0AB37GCU2"/>
<dbReference type="GO" id="GO:0006310">
    <property type="term" value="P:DNA recombination"/>
    <property type="evidence" value="ECO:0007669"/>
    <property type="project" value="UniProtKB-KW"/>
</dbReference>
<dbReference type="Proteomes" id="UP000595198">
    <property type="component" value="Chromosome"/>
</dbReference>
<keyword evidence="6" id="KW-1185">Reference proteome</keyword>
<dbReference type="EMBL" id="CP065628">
    <property type="protein sequence ID" value="QPR31412.1"/>
    <property type="molecule type" value="Genomic_DNA"/>
</dbReference>
<dbReference type="RefSeq" id="WP_197915094.1">
    <property type="nucleotide sequence ID" value="NZ_CP065628.1"/>
</dbReference>
<dbReference type="InterPro" id="IPR011010">
    <property type="entry name" value="DNA_brk_join_enz"/>
</dbReference>
<evidence type="ECO:0000256" key="1">
    <source>
        <dbReference type="ARBA" id="ARBA00023172"/>
    </source>
</evidence>
<dbReference type="PROSITE" id="PS51898">
    <property type="entry name" value="TYR_RECOMBINASE"/>
    <property type="match status" value="1"/>
</dbReference>
<name>A0AB37GCU2_CORAY</name>
<organism evidence="3 5">
    <name type="scientific">Corynebacterium amycolatum</name>
    <dbReference type="NCBI Taxonomy" id="43765"/>
    <lineage>
        <taxon>Bacteria</taxon>
        <taxon>Bacillati</taxon>
        <taxon>Actinomycetota</taxon>
        <taxon>Actinomycetes</taxon>
        <taxon>Mycobacteriales</taxon>
        <taxon>Corynebacteriaceae</taxon>
        <taxon>Corynebacterium</taxon>
    </lineage>
</organism>
<dbReference type="PANTHER" id="PTHR30349">
    <property type="entry name" value="PHAGE INTEGRASE-RELATED"/>
    <property type="match status" value="1"/>
</dbReference>
<accession>A0AB37GCU2</accession>
<dbReference type="GO" id="GO:0015074">
    <property type="term" value="P:DNA integration"/>
    <property type="evidence" value="ECO:0007669"/>
    <property type="project" value="InterPro"/>
</dbReference>
<evidence type="ECO:0000313" key="3">
    <source>
        <dbReference type="EMBL" id="QPR31412.1"/>
    </source>
</evidence>
<dbReference type="GO" id="GO:0003677">
    <property type="term" value="F:DNA binding"/>
    <property type="evidence" value="ECO:0007669"/>
    <property type="project" value="InterPro"/>
</dbReference>